<evidence type="ECO:0000256" key="1">
    <source>
        <dbReference type="ARBA" id="ARBA00023054"/>
    </source>
</evidence>
<protein>
    <recommendedName>
        <fullName evidence="5">NAB domain-containing protein</fullName>
    </recommendedName>
</protein>
<gene>
    <name evidence="6" type="ORF">ZOSMA_74G00420</name>
</gene>
<dbReference type="PANTHER" id="PTHR32258:SF3">
    <property type="entry name" value="PROTEIN NETWORKED 4A"/>
    <property type="match status" value="1"/>
</dbReference>
<dbReference type="InterPro" id="IPR051861">
    <property type="entry name" value="NET_actin-binding_domain"/>
</dbReference>
<proteinExistence type="inferred from homology"/>
<evidence type="ECO:0000313" key="6">
    <source>
        <dbReference type="EMBL" id="KMZ58701.1"/>
    </source>
</evidence>
<keyword evidence="7" id="KW-1185">Reference proteome</keyword>
<dbReference type="OMA" id="EMPQDPE"/>
<keyword evidence="1 3" id="KW-0175">Coiled coil</keyword>
<name>A0A0K9NPM6_ZOSMR</name>
<accession>A0A0K9NPM6</accession>
<reference evidence="7" key="1">
    <citation type="journal article" date="2016" name="Nature">
        <title>The genome of the seagrass Zostera marina reveals angiosperm adaptation to the sea.</title>
        <authorList>
            <person name="Olsen J.L."/>
            <person name="Rouze P."/>
            <person name="Verhelst B."/>
            <person name="Lin Y.-C."/>
            <person name="Bayer T."/>
            <person name="Collen J."/>
            <person name="Dattolo E."/>
            <person name="De Paoli E."/>
            <person name="Dittami S."/>
            <person name="Maumus F."/>
            <person name="Michel G."/>
            <person name="Kersting A."/>
            <person name="Lauritano C."/>
            <person name="Lohaus R."/>
            <person name="Toepel M."/>
            <person name="Tonon T."/>
            <person name="Vanneste K."/>
            <person name="Amirebrahimi M."/>
            <person name="Brakel J."/>
            <person name="Bostroem C."/>
            <person name="Chovatia M."/>
            <person name="Grimwood J."/>
            <person name="Jenkins J.W."/>
            <person name="Jueterbock A."/>
            <person name="Mraz A."/>
            <person name="Stam W.T."/>
            <person name="Tice H."/>
            <person name="Bornberg-Bauer E."/>
            <person name="Green P.J."/>
            <person name="Pearson G.A."/>
            <person name="Procaccini G."/>
            <person name="Duarte C.M."/>
            <person name="Schmutz J."/>
            <person name="Reusch T.B.H."/>
            <person name="Van de Peer Y."/>
        </authorList>
    </citation>
    <scope>NUCLEOTIDE SEQUENCE [LARGE SCALE GENOMIC DNA]</scope>
    <source>
        <strain evidence="7">cv. Finnish</strain>
    </source>
</reference>
<comment type="caution">
    <text evidence="6">The sequence shown here is derived from an EMBL/GenBank/DDBJ whole genome shotgun (WGS) entry which is preliminary data.</text>
</comment>
<feature type="region of interest" description="Disordered" evidence="4">
    <location>
        <begin position="131"/>
        <end position="167"/>
    </location>
</feature>
<evidence type="ECO:0000313" key="7">
    <source>
        <dbReference type="Proteomes" id="UP000036987"/>
    </source>
</evidence>
<organism evidence="6 7">
    <name type="scientific">Zostera marina</name>
    <name type="common">Eelgrass</name>
    <dbReference type="NCBI Taxonomy" id="29655"/>
    <lineage>
        <taxon>Eukaryota</taxon>
        <taxon>Viridiplantae</taxon>
        <taxon>Streptophyta</taxon>
        <taxon>Embryophyta</taxon>
        <taxon>Tracheophyta</taxon>
        <taxon>Spermatophyta</taxon>
        <taxon>Magnoliopsida</taxon>
        <taxon>Liliopsida</taxon>
        <taxon>Zosteraceae</taxon>
        <taxon>Zostera</taxon>
    </lineage>
</organism>
<feature type="coiled-coil region" evidence="3">
    <location>
        <begin position="268"/>
        <end position="330"/>
    </location>
</feature>
<evidence type="ECO:0000256" key="3">
    <source>
        <dbReference type="SAM" id="Coils"/>
    </source>
</evidence>
<feature type="compositionally biased region" description="Basic and acidic residues" evidence="4">
    <location>
        <begin position="131"/>
        <end position="141"/>
    </location>
</feature>
<dbReference type="InterPro" id="IPR011684">
    <property type="entry name" value="NAB"/>
</dbReference>
<dbReference type="AlphaFoldDB" id="A0A0K9NPM6"/>
<dbReference type="EMBL" id="LFYR01001898">
    <property type="protein sequence ID" value="KMZ58701.1"/>
    <property type="molecule type" value="Genomic_DNA"/>
</dbReference>
<dbReference type="PANTHER" id="PTHR32258">
    <property type="entry name" value="PROTEIN NETWORKED 4A"/>
    <property type="match status" value="1"/>
</dbReference>
<dbReference type="OrthoDB" id="1877257at2759"/>
<sequence length="372" mass="43067">MYIFVLLPCVDACLIVFSECLFHSRLPSSHRLRPTQMLKVATKNSYSWWWDSHVTPKNSNWLAESLEEMDKLVNDMLKLTDDEGDSFATKAEMYYNRRPELVSHIEESYRMYRALAERYDNVTREIRLNVESRPHLHRDDGSEQNTPPLPCQKLSKPHPSPRAAGFDVFLGSGGTDLSSLSSSDSDFEAEEIKSESRMDANAWRRQKMIELENEVEILRVAHETTLELWKSDVSARDELNVKLMASIENLSTAKSDLEALVSEQDSAKSKLNKNIDELYDLISNLNGNLEKLQLENWNLTNTVENSQTINMELMKKINVLETEAEKHRITIFDIVEGKKEAIRQLCFSIDHYRDMYLALRRVLKSQLIIRSF</sequence>
<dbReference type="STRING" id="29655.A0A0K9NPM6"/>
<dbReference type="GO" id="GO:0003779">
    <property type="term" value="F:actin binding"/>
    <property type="evidence" value="ECO:0007669"/>
    <property type="project" value="InterPro"/>
</dbReference>
<dbReference type="Proteomes" id="UP000036987">
    <property type="component" value="Unassembled WGS sequence"/>
</dbReference>
<dbReference type="Pfam" id="PF07765">
    <property type="entry name" value="KIP1"/>
    <property type="match status" value="1"/>
</dbReference>
<feature type="domain" description="NAB" evidence="5">
    <location>
        <begin position="46"/>
        <end position="126"/>
    </location>
</feature>
<evidence type="ECO:0000259" key="5">
    <source>
        <dbReference type="PROSITE" id="PS51774"/>
    </source>
</evidence>
<evidence type="ECO:0000256" key="4">
    <source>
        <dbReference type="SAM" id="MobiDB-lite"/>
    </source>
</evidence>
<evidence type="ECO:0000256" key="2">
    <source>
        <dbReference type="ARBA" id="ARBA00038006"/>
    </source>
</evidence>
<comment type="similarity">
    <text evidence="2">Belongs to the NET family.</text>
</comment>
<dbReference type="PROSITE" id="PS51774">
    <property type="entry name" value="NAB"/>
    <property type="match status" value="1"/>
</dbReference>